<name>A0ABX7DZB7_9BACI</name>
<dbReference type="Proteomes" id="UP000595691">
    <property type="component" value="Chromosome"/>
</dbReference>
<dbReference type="InterPro" id="IPR048447">
    <property type="entry name" value="DUF1980_C"/>
</dbReference>
<feature type="transmembrane region" description="Helical" evidence="1">
    <location>
        <begin position="34"/>
        <end position="54"/>
    </location>
</feature>
<keyword evidence="1" id="KW-1133">Transmembrane helix</keyword>
<dbReference type="Pfam" id="PF09323">
    <property type="entry name" value="DUF1980"/>
    <property type="match status" value="1"/>
</dbReference>
<organism evidence="4 5">
    <name type="scientific">Heyndrickxia vini</name>
    <dbReference type="NCBI Taxonomy" id="1476025"/>
    <lineage>
        <taxon>Bacteria</taxon>
        <taxon>Bacillati</taxon>
        <taxon>Bacillota</taxon>
        <taxon>Bacilli</taxon>
        <taxon>Bacillales</taxon>
        <taxon>Bacillaceae</taxon>
        <taxon>Heyndrickxia</taxon>
    </lineage>
</organism>
<evidence type="ECO:0000313" key="4">
    <source>
        <dbReference type="EMBL" id="QQZ08808.1"/>
    </source>
</evidence>
<dbReference type="InterPro" id="IPR052955">
    <property type="entry name" value="UPF0703_membrane_permease"/>
</dbReference>
<sequence>MLRFLILLGFSFLFMHLHVTGSISKYINMKYSYISYITIYVMFFLTFVQLIIYVKGDKKTSEDDCGHGCDHHHVRKGWKEYIFYPVLIFPIISVFFIPIATLDSNIVKAKGFHFDVYNDKDTSAIHQFLQPDSSIYYGQEGYDEYMDKAKKKFVNNKDKVVLDDKDFLIGMETIYKFPGYFDDKTIQVKGFTYNEKELESNQIFLFRFGIIHCVADSGVFGMLVQFPKDIHFKNDEWINVEGKLSNQYYQPFKKTIPVLEVTKWNTIPKPEDPYVYRTY</sequence>
<keyword evidence="1" id="KW-0812">Transmembrane</keyword>
<dbReference type="NCBIfam" id="TIGR03943">
    <property type="entry name" value="TIGR03943 family putative permease subunit"/>
    <property type="match status" value="1"/>
</dbReference>
<evidence type="ECO:0000259" key="3">
    <source>
        <dbReference type="Pfam" id="PF21537"/>
    </source>
</evidence>
<dbReference type="EMBL" id="CP065425">
    <property type="protein sequence ID" value="QQZ08808.1"/>
    <property type="molecule type" value="Genomic_DNA"/>
</dbReference>
<dbReference type="InterPro" id="IPR015402">
    <property type="entry name" value="DUF1980"/>
</dbReference>
<dbReference type="PANTHER" id="PTHR40047:SF1">
    <property type="entry name" value="UPF0703 PROTEIN YCGQ"/>
    <property type="match status" value="1"/>
</dbReference>
<protein>
    <submittedName>
        <fullName evidence="4">TIGR03943 family protein</fullName>
    </submittedName>
</protein>
<accession>A0ABX7DZB7</accession>
<dbReference type="RefSeq" id="WP_202777649.1">
    <property type="nucleotide sequence ID" value="NZ_CP065425.1"/>
</dbReference>
<keyword evidence="5" id="KW-1185">Reference proteome</keyword>
<evidence type="ECO:0000259" key="2">
    <source>
        <dbReference type="Pfam" id="PF09323"/>
    </source>
</evidence>
<dbReference type="InterPro" id="IPR048493">
    <property type="entry name" value="DUF1980_N"/>
</dbReference>
<reference evidence="4 5" key="1">
    <citation type="submission" date="2020-11" db="EMBL/GenBank/DDBJ databases">
        <title>Taxonomic evaluation of the Bacillus sporothermodurans group of bacteria based on whole genome sequences.</title>
        <authorList>
            <person name="Fiedler G."/>
            <person name="Herbstmann A.-D."/>
            <person name="Doll E."/>
            <person name="Wenning M."/>
            <person name="Brinks E."/>
            <person name="Kabisch J."/>
            <person name="Breitenwieser F."/>
            <person name="Lappann M."/>
            <person name="Boehnlein C."/>
            <person name="Franz C."/>
        </authorList>
    </citation>
    <scope>NUCLEOTIDE SEQUENCE [LARGE SCALE GENOMIC DNA]</scope>
    <source>
        <strain evidence="4 5">JCM 19841</strain>
    </source>
</reference>
<dbReference type="Pfam" id="PF21537">
    <property type="entry name" value="DUF1980_C"/>
    <property type="match status" value="1"/>
</dbReference>
<feature type="transmembrane region" description="Helical" evidence="1">
    <location>
        <begin position="81"/>
        <end position="100"/>
    </location>
</feature>
<feature type="domain" description="DUF1980" evidence="2">
    <location>
        <begin position="2"/>
        <end position="113"/>
    </location>
</feature>
<evidence type="ECO:0000256" key="1">
    <source>
        <dbReference type="SAM" id="Phobius"/>
    </source>
</evidence>
<gene>
    <name evidence="4" type="ORF">I5776_17535</name>
</gene>
<feature type="domain" description="DUF1980" evidence="3">
    <location>
        <begin position="136"/>
        <end position="277"/>
    </location>
</feature>
<proteinExistence type="predicted"/>
<evidence type="ECO:0000313" key="5">
    <source>
        <dbReference type="Proteomes" id="UP000595691"/>
    </source>
</evidence>
<dbReference type="PANTHER" id="PTHR40047">
    <property type="entry name" value="UPF0703 PROTEIN YCGQ"/>
    <property type="match status" value="1"/>
</dbReference>
<keyword evidence="1" id="KW-0472">Membrane</keyword>